<accession>B4D9V9</accession>
<dbReference type="EMBL" id="ABVL01000028">
    <property type="protein sequence ID" value="EDY16773.1"/>
    <property type="molecule type" value="Genomic_DNA"/>
</dbReference>
<proteinExistence type="predicted"/>
<feature type="region of interest" description="Disordered" evidence="1">
    <location>
        <begin position="28"/>
        <end position="53"/>
    </location>
</feature>
<comment type="caution">
    <text evidence="3">The sequence shown here is derived from an EMBL/GenBank/DDBJ whole genome shotgun (WGS) entry which is preliminary data.</text>
</comment>
<evidence type="ECO:0008006" key="5">
    <source>
        <dbReference type="Google" id="ProtNLM"/>
    </source>
</evidence>
<dbReference type="AlphaFoldDB" id="B4D9V9"/>
<dbReference type="eggNOG" id="COG0265">
    <property type="taxonomic scope" value="Bacteria"/>
</dbReference>
<reference evidence="3 4" key="1">
    <citation type="journal article" date="2011" name="J. Bacteriol.">
        <title>Genome sequence of Chthoniobacter flavus Ellin428, an aerobic heterotrophic soil bacterium.</title>
        <authorList>
            <person name="Kant R."/>
            <person name="van Passel M.W."/>
            <person name="Palva A."/>
            <person name="Lucas S."/>
            <person name="Lapidus A."/>
            <person name="Glavina Del Rio T."/>
            <person name="Dalin E."/>
            <person name="Tice H."/>
            <person name="Bruce D."/>
            <person name="Goodwin L."/>
            <person name="Pitluck S."/>
            <person name="Larimer F.W."/>
            <person name="Land M.L."/>
            <person name="Hauser L."/>
            <person name="Sangwan P."/>
            <person name="de Vos W.M."/>
            <person name="Janssen P.H."/>
            <person name="Smidt H."/>
        </authorList>
    </citation>
    <scope>NUCLEOTIDE SEQUENCE [LARGE SCALE GENOMIC DNA]</scope>
    <source>
        <strain evidence="3 4">Ellin428</strain>
    </source>
</reference>
<feature type="chain" id="PRO_5002800694" description="Serine protease" evidence="2">
    <location>
        <begin position="23"/>
        <end position="331"/>
    </location>
</feature>
<protein>
    <recommendedName>
        <fullName evidence="5">Serine protease</fullName>
    </recommendedName>
</protein>
<keyword evidence="2" id="KW-0732">Signal</keyword>
<keyword evidence="4" id="KW-1185">Reference proteome</keyword>
<evidence type="ECO:0000313" key="4">
    <source>
        <dbReference type="Proteomes" id="UP000005824"/>
    </source>
</evidence>
<evidence type="ECO:0000256" key="1">
    <source>
        <dbReference type="SAM" id="MobiDB-lite"/>
    </source>
</evidence>
<dbReference type="STRING" id="497964.CfE428DRAFT_5736"/>
<dbReference type="RefSeq" id="WP_006983057.1">
    <property type="nucleotide sequence ID" value="NZ_ABVL01000028.1"/>
</dbReference>
<feature type="signal peptide" evidence="2">
    <location>
        <begin position="1"/>
        <end position="22"/>
    </location>
</feature>
<dbReference type="Pfam" id="PF13365">
    <property type="entry name" value="Trypsin_2"/>
    <property type="match status" value="1"/>
</dbReference>
<evidence type="ECO:0000256" key="2">
    <source>
        <dbReference type="SAM" id="SignalP"/>
    </source>
</evidence>
<dbReference type="InParanoid" id="B4D9V9"/>
<feature type="compositionally biased region" description="Low complexity" evidence="1">
    <location>
        <begin position="28"/>
        <end position="37"/>
    </location>
</feature>
<organism evidence="3 4">
    <name type="scientific">Chthoniobacter flavus Ellin428</name>
    <dbReference type="NCBI Taxonomy" id="497964"/>
    <lineage>
        <taxon>Bacteria</taxon>
        <taxon>Pseudomonadati</taxon>
        <taxon>Verrucomicrobiota</taxon>
        <taxon>Spartobacteria</taxon>
        <taxon>Chthoniobacterales</taxon>
        <taxon>Chthoniobacteraceae</taxon>
        <taxon>Chthoniobacter</taxon>
    </lineage>
</organism>
<evidence type="ECO:0000313" key="3">
    <source>
        <dbReference type="EMBL" id="EDY16773.1"/>
    </source>
</evidence>
<sequence length="331" mass="35450">MIRPFAIFITSAVLLGALPVHAQSPASASHLTATTTADKTKTPPVDKLLQPRTPVAGQPFDDREIELYFEAKSQKLYKEKRVSPLHFERHVCGLQLTNPGAEKLSGPAIAARAEASTLVLGEFSRETNKKKSGIAFNVAGGGFVIAPGVCLTSLHVAKDKDARGFCALTRDGHVLPVREVLAYEPVNDLAILQLDLPEGVELPALPLARDPAPAGSPVFVMSHPDDRFFLLSTGYVARHTLWRTKAGVEAFMSITADFAKGSSGCPVLDEHGTVIGIVNNTESIYYDDDGHRKQLDLQMVVKNATPSWAVMPMIEGTPKTASGAPTAAHAP</sequence>
<dbReference type="Proteomes" id="UP000005824">
    <property type="component" value="Unassembled WGS sequence"/>
</dbReference>
<gene>
    <name evidence="3" type="ORF">CfE428DRAFT_5736</name>
</gene>
<dbReference type="SUPFAM" id="SSF50494">
    <property type="entry name" value="Trypsin-like serine proteases"/>
    <property type="match status" value="1"/>
</dbReference>
<dbReference type="Gene3D" id="2.40.10.120">
    <property type="match status" value="1"/>
</dbReference>
<name>B4D9V9_9BACT</name>
<dbReference type="InterPro" id="IPR009003">
    <property type="entry name" value="Peptidase_S1_PA"/>
</dbReference>